<dbReference type="PANTHER" id="PTHR37610:SF97">
    <property type="entry name" value="RETROTRANSPOSON GAG DOMAIN-CONTAINING PROTEIN"/>
    <property type="match status" value="1"/>
</dbReference>
<proteinExistence type="predicted"/>
<evidence type="ECO:0000259" key="1">
    <source>
        <dbReference type="Pfam" id="PF14244"/>
    </source>
</evidence>
<name>A0A151R855_CAJCA</name>
<dbReference type="EMBL" id="KQ483991">
    <property type="protein sequence ID" value="KYP38555.1"/>
    <property type="molecule type" value="Genomic_DNA"/>
</dbReference>
<accession>A0A151R855</accession>
<dbReference type="InterPro" id="IPR029472">
    <property type="entry name" value="Copia-like_N"/>
</dbReference>
<evidence type="ECO:0000313" key="2">
    <source>
        <dbReference type="EMBL" id="KYP38555.1"/>
    </source>
</evidence>
<dbReference type="Pfam" id="PF14244">
    <property type="entry name" value="Retrotran_gag_3"/>
    <property type="match status" value="1"/>
</dbReference>
<dbReference type="Gramene" id="C.cajan_40580.t">
    <property type="protein sequence ID" value="C.cajan_40580.t.cds1"/>
    <property type="gene ID" value="C.cajan_40580"/>
</dbReference>
<reference evidence="2" key="1">
    <citation type="journal article" date="2012" name="Nat. Biotechnol.">
        <title>Draft genome sequence of pigeonpea (Cajanus cajan), an orphan legume crop of resource-poor farmers.</title>
        <authorList>
            <person name="Varshney R.K."/>
            <person name="Chen W."/>
            <person name="Li Y."/>
            <person name="Bharti A.K."/>
            <person name="Saxena R.K."/>
            <person name="Schlueter J.A."/>
            <person name="Donoghue M.T."/>
            <person name="Azam S."/>
            <person name="Fan G."/>
            <person name="Whaley A.M."/>
            <person name="Farmer A.D."/>
            <person name="Sheridan J."/>
            <person name="Iwata A."/>
            <person name="Tuteja R."/>
            <person name="Penmetsa R.V."/>
            <person name="Wu W."/>
            <person name="Upadhyaya H.D."/>
            <person name="Yang S.P."/>
            <person name="Shah T."/>
            <person name="Saxena K.B."/>
            <person name="Michael T."/>
            <person name="McCombie W.R."/>
            <person name="Yang B."/>
            <person name="Zhang G."/>
            <person name="Yang H."/>
            <person name="Wang J."/>
            <person name="Spillane C."/>
            <person name="Cook D.R."/>
            <person name="May G.D."/>
            <person name="Xu X."/>
            <person name="Jackson S.A."/>
        </authorList>
    </citation>
    <scope>NUCLEOTIDE SEQUENCE [LARGE SCALE GENOMIC DNA]</scope>
</reference>
<dbReference type="Proteomes" id="UP000075243">
    <property type="component" value="Unassembled WGS sequence"/>
</dbReference>
<keyword evidence="3" id="KW-1185">Reference proteome</keyword>
<gene>
    <name evidence="2" type="ORF">KK1_040198</name>
</gene>
<protein>
    <recommendedName>
        <fullName evidence="1">Retrotransposon Copia-like N-terminal domain-containing protein</fullName>
    </recommendedName>
</protein>
<feature type="domain" description="Retrotransposon Copia-like N-terminal" evidence="1">
    <location>
        <begin position="12"/>
        <end position="58"/>
    </location>
</feature>
<evidence type="ECO:0000313" key="3">
    <source>
        <dbReference type="Proteomes" id="UP000075243"/>
    </source>
</evidence>
<dbReference type="OMA" id="PEWIAWE"/>
<sequence>MKDEYSNPLFLHPSDNPSSIVVSQPLTESNWRSWSNAMRMTLKGKNKLGFIDGSILEPLVEDSKRPSWKRNNNIIASWIMNSVLKDIAASISYTCTTSKIWNDLKTRFQKKNGPRIFKIKHDLMNLK</sequence>
<organism evidence="2 3">
    <name type="scientific">Cajanus cajan</name>
    <name type="common">Pigeon pea</name>
    <name type="synonym">Cajanus indicus</name>
    <dbReference type="NCBI Taxonomy" id="3821"/>
    <lineage>
        <taxon>Eukaryota</taxon>
        <taxon>Viridiplantae</taxon>
        <taxon>Streptophyta</taxon>
        <taxon>Embryophyta</taxon>
        <taxon>Tracheophyta</taxon>
        <taxon>Spermatophyta</taxon>
        <taxon>Magnoliopsida</taxon>
        <taxon>eudicotyledons</taxon>
        <taxon>Gunneridae</taxon>
        <taxon>Pentapetalae</taxon>
        <taxon>rosids</taxon>
        <taxon>fabids</taxon>
        <taxon>Fabales</taxon>
        <taxon>Fabaceae</taxon>
        <taxon>Papilionoideae</taxon>
        <taxon>50 kb inversion clade</taxon>
        <taxon>NPAAA clade</taxon>
        <taxon>indigoferoid/millettioid clade</taxon>
        <taxon>Phaseoleae</taxon>
        <taxon>Cajanus</taxon>
    </lineage>
</organism>
<dbReference type="AlphaFoldDB" id="A0A151R855"/>
<dbReference type="PANTHER" id="PTHR37610">
    <property type="entry name" value="CCHC-TYPE DOMAIN-CONTAINING PROTEIN"/>
    <property type="match status" value="1"/>
</dbReference>